<protein>
    <submittedName>
        <fullName evidence="1">Uncharacterized protein</fullName>
    </submittedName>
</protein>
<sequence length="171" mass="19575">MNYRILSEETYQALLDSAKAIATHWVNRQEQGEAVEIEFRQTQEAKTLVKQLSCVHHPDFMLPPSLPDGTPVIVSSKVSPDFPDNYTLMMAIQAYPGVVVRPPQDDKHYGYCVWRMVDAYGASNCDRGYKGEWVLKRLADIAGYSGSHFWAYRFTYEEMMKRRVGLMAVEA</sequence>
<name>A0A6B3NE79_9CYAN</name>
<evidence type="ECO:0000313" key="1">
    <source>
        <dbReference type="EMBL" id="NER29900.1"/>
    </source>
</evidence>
<proteinExistence type="predicted"/>
<dbReference type="AlphaFoldDB" id="A0A6B3NE79"/>
<organism evidence="1">
    <name type="scientific">Symploca sp. SIO1C4</name>
    <dbReference type="NCBI Taxonomy" id="2607765"/>
    <lineage>
        <taxon>Bacteria</taxon>
        <taxon>Bacillati</taxon>
        <taxon>Cyanobacteriota</taxon>
        <taxon>Cyanophyceae</taxon>
        <taxon>Coleofasciculales</taxon>
        <taxon>Coleofasciculaceae</taxon>
        <taxon>Symploca</taxon>
    </lineage>
</organism>
<accession>A0A6B3NE79</accession>
<dbReference type="EMBL" id="JAAHFQ010000450">
    <property type="protein sequence ID" value="NER29900.1"/>
    <property type="molecule type" value="Genomic_DNA"/>
</dbReference>
<gene>
    <name evidence="1" type="ORF">F6J89_20350</name>
</gene>
<reference evidence="1" key="1">
    <citation type="submission" date="2019-11" db="EMBL/GenBank/DDBJ databases">
        <title>Genomic insights into an expanded diversity of filamentous marine cyanobacteria reveals the extraordinary biosynthetic potential of Moorea and Okeania.</title>
        <authorList>
            <person name="Ferreira Leao T."/>
            <person name="Wang M."/>
            <person name="Moss N."/>
            <person name="Da Silva R."/>
            <person name="Sanders J."/>
            <person name="Nurk S."/>
            <person name="Gurevich A."/>
            <person name="Humphrey G."/>
            <person name="Reher R."/>
            <person name="Zhu Q."/>
            <person name="Belda-Ferre P."/>
            <person name="Glukhov E."/>
            <person name="Rex R."/>
            <person name="Dorrestein P.C."/>
            <person name="Knight R."/>
            <person name="Pevzner P."/>
            <person name="Gerwick W.H."/>
            <person name="Gerwick L."/>
        </authorList>
    </citation>
    <scope>NUCLEOTIDE SEQUENCE</scope>
    <source>
        <strain evidence="1">SIO1C4</strain>
    </source>
</reference>
<comment type="caution">
    <text evidence="1">The sequence shown here is derived from an EMBL/GenBank/DDBJ whole genome shotgun (WGS) entry which is preliminary data.</text>
</comment>